<evidence type="ECO:0000256" key="2">
    <source>
        <dbReference type="ARBA" id="ARBA00001935"/>
    </source>
</evidence>
<dbReference type="STRING" id="1077348.A0A2G8S9I7"/>
<dbReference type="Pfam" id="PF00394">
    <property type="entry name" value="Cu-oxidase"/>
    <property type="match status" value="1"/>
</dbReference>
<sequence>MARDNSFTRVAVIVLATITRRTSAAIGPIATLPIVNKLIAPDGVPRNAVLADATFPGPVISGYTGDFFKIDVKDELYNSTMLTATSIHWHGILQHRTNWADGVAFVTQCPITSGQSFEYKFDTTGISGTHWYHSHLESQYCDGLRGPLVLYDKDDPHKDLYDVDDESTIITLADWYHVASPFVLTRSRVPKADSTLINGMGRWYGNPTAELAVVKVTQGKRYRFRLLNMGCDPDYTFTIAGHSMTVIEADGQNSEPLTVDEIQIFVGQRYSFVLEADQPVDNYWIRALPNVMMSRRALGSAKGINSAILRYDGAPEEEPTQGEVNSTNPLREYNLHALTDPAAPGEPYVGGVDYALNLQLGFPQHPRKATAPANFTVNGVPFESPSVPVLLNILSGAARAQDLLPKGNVYTLPRNASVELTIPHTTIGSHAFHLHGHIFSVVRSAGQAVPNYRNPIRRDVVSTGSKGDNVTVRFRTDNPGPWFLHCHVDWHLATGMAVVFAEDVPDVPSNEPAPEEWYNLCPEYEESLARDRERSEAQSAV</sequence>
<name>A0A2G8S9I7_9APHY</name>
<dbReference type="InterPro" id="IPR002355">
    <property type="entry name" value="Cu_oxidase_Cu_BS"/>
</dbReference>
<dbReference type="PANTHER" id="PTHR11709:SF511">
    <property type="entry name" value="LACCASE"/>
    <property type="match status" value="1"/>
</dbReference>
<dbReference type="InterPro" id="IPR011706">
    <property type="entry name" value="Cu-oxidase_C"/>
</dbReference>
<dbReference type="PROSITE" id="PS00080">
    <property type="entry name" value="MULTICOPPER_OXIDASE2"/>
    <property type="match status" value="1"/>
</dbReference>
<feature type="domain" description="Plastocyanin-like" evidence="13">
    <location>
        <begin position="166"/>
        <end position="314"/>
    </location>
</feature>
<dbReference type="PANTHER" id="PTHR11709">
    <property type="entry name" value="MULTI-COPPER OXIDASE"/>
    <property type="match status" value="1"/>
</dbReference>
<dbReference type="OrthoDB" id="2121828at2759"/>
<evidence type="ECO:0000256" key="3">
    <source>
        <dbReference type="ARBA" id="ARBA00004613"/>
    </source>
</evidence>
<evidence type="ECO:0000256" key="4">
    <source>
        <dbReference type="ARBA" id="ARBA00010609"/>
    </source>
</evidence>
<evidence type="ECO:0000259" key="14">
    <source>
        <dbReference type="Pfam" id="PF07731"/>
    </source>
</evidence>
<protein>
    <recommendedName>
        <fullName evidence="5">laccase</fullName>
        <ecNumber evidence="5">1.10.3.2</ecNumber>
    </recommendedName>
</protein>
<keyword evidence="8" id="KW-0560">Oxidoreductase</keyword>
<comment type="caution">
    <text evidence="16">The sequence shown here is derived from an EMBL/GenBank/DDBJ whole genome shotgun (WGS) entry which is preliminary data.</text>
</comment>
<dbReference type="Gene3D" id="2.60.40.420">
    <property type="entry name" value="Cupredoxins - blue copper proteins"/>
    <property type="match status" value="3"/>
</dbReference>
<feature type="domain" description="Plastocyanin-like" evidence="15">
    <location>
        <begin position="39"/>
        <end position="154"/>
    </location>
</feature>
<dbReference type="InterPro" id="IPR011707">
    <property type="entry name" value="Cu-oxidase-like_N"/>
</dbReference>
<evidence type="ECO:0000256" key="7">
    <source>
        <dbReference type="ARBA" id="ARBA00022723"/>
    </source>
</evidence>
<evidence type="ECO:0000256" key="12">
    <source>
        <dbReference type="ARBA" id="ARBA00023185"/>
    </source>
</evidence>
<comment type="subcellular location">
    <subcellularLocation>
        <location evidence="3">Secreted</location>
    </subcellularLocation>
</comment>
<organism evidence="16 17">
    <name type="scientific">Ganoderma sinense ZZ0214-1</name>
    <dbReference type="NCBI Taxonomy" id="1077348"/>
    <lineage>
        <taxon>Eukaryota</taxon>
        <taxon>Fungi</taxon>
        <taxon>Dikarya</taxon>
        <taxon>Basidiomycota</taxon>
        <taxon>Agaricomycotina</taxon>
        <taxon>Agaricomycetes</taxon>
        <taxon>Polyporales</taxon>
        <taxon>Polyporaceae</taxon>
        <taxon>Ganoderma</taxon>
    </lineage>
</organism>
<dbReference type="GO" id="GO:0005507">
    <property type="term" value="F:copper ion binding"/>
    <property type="evidence" value="ECO:0007669"/>
    <property type="project" value="InterPro"/>
</dbReference>
<dbReference type="Pfam" id="PF07732">
    <property type="entry name" value="Cu-oxidase_3"/>
    <property type="match status" value="1"/>
</dbReference>
<gene>
    <name evidence="16" type="ORF">GSI_07608</name>
</gene>
<keyword evidence="17" id="KW-1185">Reference proteome</keyword>
<keyword evidence="9" id="KW-0186">Copper</keyword>
<evidence type="ECO:0000256" key="11">
    <source>
        <dbReference type="ARBA" id="ARBA00023180"/>
    </source>
</evidence>
<dbReference type="EMBL" id="AYKW01000015">
    <property type="protein sequence ID" value="PIL30421.1"/>
    <property type="molecule type" value="Genomic_DNA"/>
</dbReference>
<keyword evidence="10" id="KW-1015">Disulfide bond</keyword>
<evidence type="ECO:0000259" key="15">
    <source>
        <dbReference type="Pfam" id="PF07732"/>
    </source>
</evidence>
<evidence type="ECO:0000313" key="17">
    <source>
        <dbReference type="Proteomes" id="UP000230002"/>
    </source>
</evidence>
<comment type="catalytic activity">
    <reaction evidence="1">
        <text>4 hydroquinone + O2 = 4 benzosemiquinone + 2 H2O</text>
        <dbReference type="Rhea" id="RHEA:11276"/>
        <dbReference type="ChEBI" id="CHEBI:15377"/>
        <dbReference type="ChEBI" id="CHEBI:15379"/>
        <dbReference type="ChEBI" id="CHEBI:17594"/>
        <dbReference type="ChEBI" id="CHEBI:17977"/>
        <dbReference type="EC" id="1.10.3.2"/>
    </reaction>
</comment>
<dbReference type="GO" id="GO:0046274">
    <property type="term" value="P:lignin catabolic process"/>
    <property type="evidence" value="ECO:0007669"/>
    <property type="project" value="UniProtKB-KW"/>
</dbReference>
<evidence type="ECO:0000256" key="1">
    <source>
        <dbReference type="ARBA" id="ARBA00000349"/>
    </source>
</evidence>
<dbReference type="Proteomes" id="UP000230002">
    <property type="component" value="Unassembled WGS sequence"/>
</dbReference>
<evidence type="ECO:0000259" key="13">
    <source>
        <dbReference type="Pfam" id="PF00394"/>
    </source>
</evidence>
<evidence type="ECO:0000313" key="16">
    <source>
        <dbReference type="EMBL" id="PIL30421.1"/>
    </source>
</evidence>
<proteinExistence type="inferred from homology"/>
<keyword evidence="11" id="KW-0325">Glycoprotein</keyword>
<dbReference type="InterPro" id="IPR045087">
    <property type="entry name" value="Cu-oxidase_fam"/>
</dbReference>
<dbReference type="GO" id="GO:0052716">
    <property type="term" value="F:hydroquinone:oxygen oxidoreductase activity"/>
    <property type="evidence" value="ECO:0007669"/>
    <property type="project" value="UniProtKB-EC"/>
</dbReference>
<comment type="similarity">
    <text evidence="4">Belongs to the multicopper oxidase family.</text>
</comment>
<dbReference type="InterPro" id="IPR033138">
    <property type="entry name" value="Cu_oxidase_CS"/>
</dbReference>
<keyword evidence="6" id="KW-0964">Secreted</keyword>
<evidence type="ECO:0000256" key="6">
    <source>
        <dbReference type="ARBA" id="ARBA00022525"/>
    </source>
</evidence>
<dbReference type="SUPFAM" id="SSF49503">
    <property type="entry name" value="Cupredoxins"/>
    <property type="match status" value="3"/>
</dbReference>
<dbReference type="PROSITE" id="PS00079">
    <property type="entry name" value="MULTICOPPER_OXIDASE1"/>
    <property type="match status" value="1"/>
</dbReference>
<accession>A0A2G8S9I7</accession>
<dbReference type="CDD" id="cd13903">
    <property type="entry name" value="CuRO_3_Tv-LCC_like"/>
    <property type="match status" value="1"/>
</dbReference>
<dbReference type="Pfam" id="PF07731">
    <property type="entry name" value="Cu-oxidase_2"/>
    <property type="match status" value="1"/>
</dbReference>
<keyword evidence="7" id="KW-0479">Metal-binding</keyword>
<dbReference type="EC" id="1.10.3.2" evidence="5"/>
<comment type="cofactor">
    <cofactor evidence="2">
        <name>Cu cation</name>
        <dbReference type="ChEBI" id="CHEBI:23378"/>
    </cofactor>
</comment>
<evidence type="ECO:0000256" key="10">
    <source>
        <dbReference type="ARBA" id="ARBA00023157"/>
    </source>
</evidence>
<evidence type="ECO:0000256" key="8">
    <source>
        <dbReference type="ARBA" id="ARBA00023002"/>
    </source>
</evidence>
<dbReference type="InterPro" id="IPR001117">
    <property type="entry name" value="Cu-oxidase_2nd"/>
</dbReference>
<dbReference type="FunFam" id="2.60.40.420:FF:000045">
    <property type="entry name" value="Laccase 2"/>
    <property type="match status" value="1"/>
</dbReference>
<dbReference type="GO" id="GO:0005576">
    <property type="term" value="C:extracellular region"/>
    <property type="evidence" value="ECO:0007669"/>
    <property type="project" value="UniProtKB-SubCell"/>
</dbReference>
<feature type="domain" description="Plastocyanin-like" evidence="14">
    <location>
        <begin position="384"/>
        <end position="504"/>
    </location>
</feature>
<dbReference type="InterPro" id="IPR008972">
    <property type="entry name" value="Cupredoxin"/>
</dbReference>
<evidence type="ECO:0000256" key="5">
    <source>
        <dbReference type="ARBA" id="ARBA00012297"/>
    </source>
</evidence>
<keyword evidence="12" id="KW-0439">Lignin degradation</keyword>
<evidence type="ECO:0000256" key="9">
    <source>
        <dbReference type="ARBA" id="ARBA00023008"/>
    </source>
</evidence>
<dbReference type="AlphaFoldDB" id="A0A2G8S9I7"/>
<reference evidence="16 17" key="1">
    <citation type="journal article" date="2015" name="Sci. Rep.">
        <title>Chromosome-level genome map provides insights into diverse defense mechanisms in the medicinal fungus Ganoderma sinense.</title>
        <authorList>
            <person name="Zhu Y."/>
            <person name="Xu J."/>
            <person name="Sun C."/>
            <person name="Zhou S."/>
            <person name="Xu H."/>
            <person name="Nelson D.R."/>
            <person name="Qian J."/>
            <person name="Song J."/>
            <person name="Luo H."/>
            <person name="Xiang L."/>
            <person name="Li Y."/>
            <person name="Xu Z."/>
            <person name="Ji A."/>
            <person name="Wang L."/>
            <person name="Lu S."/>
            <person name="Hayward A."/>
            <person name="Sun W."/>
            <person name="Li X."/>
            <person name="Schwartz D.C."/>
            <person name="Wang Y."/>
            <person name="Chen S."/>
        </authorList>
    </citation>
    <scope>NUCLEOTIDE SEQUENCE [LARGE SCALE GENOMIC DNA]</scope>
    <source>
        <strain evidence="16 17">ZZ0214-1</strain>
    </source>
</reference>